<gene>
    <name evidence="7" type="ORF">LL252_17815</name>
</gene>
<keyword evidence="8" id="KW-1185">Reference proteome</keyword>
<dbReference type="RefSeq" id="WP_228235112.1">
    <property type="nucleotide sequence ID" value="NZ_ARXL01000008.1"/>
</dbReference>
<proteinExistence type="predicted"/>
<dbReference type="PANTHER" id="PTHR30482:SF20">
    <property type="entry name" value="HIGH-AFFINITY BRANCHED-CHAIN AMINO ACID TRANSPORT SYSTEM PERMEASE PROTEIN LIVM"/>
    <property type="match status" value="1"/>
</dbReference>
<feature type="transmembrane region" description="Helical" evidence="6">
    <location>
        <begin position="252"/>
        <end position="285"/>
    </location>
</feature>
<protein>
    <submittedName>
        <fullName evidence="7">Branched-chain amino acid ABC transporter permease</fullName>
    </submittedName>
</protein>
<evidence type="ECO:0000256" key="2">
    <source>
        <dbReference type="ARBA" id="ARBA00022475"/>
    </source>
</evidence>
<feature type="transmembrane region" description="Helical" evidence="6">
    <location>
        <begin position="122"/>
        <end position="140"/>
    </location>
</feature>
<dbReference type="AlphaFoldDB" id="A0A9Q3YTA7"/>
<dbReference type="PANTHER" id="PTHR30482">
    <property type="entry name" value="HIGH-AFFINITY BRANCHED-CHAIN AMINO ACID TRANSPORT SYSTEM PERMEASE"/>
    <property type="match status" value="1"/>
</dbReference>
<evidence type="ECO:0000313" key="7">
    <source>
        <dbReference type="EMBL" id="MCC4310428.1"/>
    </source>
</evidence>
<dbReference type="InterPro" id="IPR043428">
    <property type="entry name" value="LivM-like"/>
</dbReference>
<feature type="transmembrane region" description="Helical" evidence="6">
    <location>
        <begin position="44"/>
        <end position="64"/>
    </location>
</feature>
<evidence type="ECO:0000313" key="8">
    <source>
        <dbReference type="Proteomes" id="UP001108027"/>
    </source>
</evidence>
<evidence type="ECO:0000256" key="4">
    <source>
        <dbReference type="ARBA" id="ARBA00022989"/>
    </source>
</evidence>
<keyword evidence="4 6" id="KW-1133">Transmembrane helix</keyword>
<evidence type="ECO:0000256" key="5">
    <source>
        <dbReference type="ARBA" id="ARBA00023136"/>
    </source>
</evidence>
<feature type="transmembrane region" description="Helical" evidence="6">
    <location>
        <begin position="95"/>
        <end position="115"/>
    </location>
</feature>
<evidence type="ECO:0000256" key="1">
    <source>
        <dbReference type="ARBA" id="ARBA00004429"/>
    </source>
</evidence>
<feature type="transmembrane region" description="Helical" evidence="6">
    <location>
        <begin position="171"/>
        <end position="190"/>
    </location>
</feature>
<keyword evidence="3 6" id="KW-0812">Transmembrane</keyword>
<comment type="caution">
    <text evidence="7">The sequence shown here is derived from an EMBL/GenBank/DDBJ whole genome shotgun (WGS) entry which is preliminary data.</text>
</comment>
<comment type="subcellular location">
    <subcellularLocation>
        <location evidence="1">Cell inner membrane</location>
        <topology evidence="1">Multi-pass membrane protein</topology>
    </subcellularLocation>
</comment>
<dbReference type="CDD" id="cd06581">
    <property type="entry name" value="TM_PBP1_LivM_like"/>
    <property type="match status" value="1"/>
</dbReference>
<dbReference type="GO" id="GO:0015658">
    <property type="term" value="F:branched-chain amino acid transmembrane transporter activity"/>
    <property type="evidence" value="ECO:0007669"/>
    <property type="project" value="InterPro"/>
</dbReference>
<evidence type="ECO:0000256" key="6">
    <source>
        <dbReference type="SAM" id="Phobius"/>
    </source>
</evidence>
<feature type="transmembrane region" description="Helical" evidence="6">
    <location>
        <begin position="297"/>
        <end position="322"/>
    </location>
</feature>
<organism evidence="7 8">
    <name type="scientific">Alloalcanivorax marinus</name>
    <dbReference type="NCBI Taxonomy" id="1177169"/>
    <lineage>
        <taxon>Bacteria</taxon>
        <taxon>Pseudomonadati</taxon>
        <taxon>Pseudomonadota</taxon>
        <taxon>Gammaproteobacteria</taxon>
        <taxon>Oceanospirillales</taxon>
        <taxon>Alcanivoracaceae</taxon>
        <taxon>Alloalcanivorax</taxon>
    </lineage>
</organism>
<keyword evidence="5 6" id="KW-0472">Membrane</keyword>
<sequence length="335" mass="35726">MNVTVARKLRGQRGVTSIMKTAGVLVLLAAALILPFSIGSAQLFSFSHALVLGCAVVGMVLLTGFTKQISLGQNAFFALGAYFAAWAINDLGVPFFLAPFISFVICYIAGYLFGLPVPGIRGTYLALITMGLGLVTPHFIRKFDWFTGGSMGQHIDRVKAPANVALTTDQWLYFVCLLGFLFIVAFAKWIEQGQVGRALKAIGDNETAASLSGVNVRIAKSAAFAWSAAFAGFSGGLFMILVGYVAPGSVDMFLAIYLLAALVIGGQNRILGALIGALFVVFVPLHTQTFSDSLSGALFGVLIIITMLLFREGIVGGLTLVFERFLKLIKSKDTI</sequence>
<name>A0A9Q3YTA7_9GAMM</name>
<feature type="transmembrane region" description="Helical" evidence="6">
    <location>
        <begin position="21"/>
        <end position="38"/>
    </location>
</feature>
<feature type="transmembrane region" description="Helical" evidence="6">
    <location>
        <begin position="71"/>
        <end position="89"/>
    </location>
</feature>
<reference evidence="7" key="1">
    <citation type="submission" date="2021-10" db="EMBL/GenBank/DDBJ databases">
        <title>The diversity and Nitrogen Metabolism of Culturable Nitrate-Utilizing Bacteria Within the Oxygen Minimum Zone of the Changjiang (Yangtze River)Estuary.</title>
        <authorList>
            <person name="Zhang D."/>
            <person name="Zheng J."/>
            <person name="Liu S."/>
            <person name="He W."/>
        </authorList>
    </citation>
    <scope>NUCLEOTIDE SEQUENCE</scope>
    <source>
        <strain evidence="7">FXH-223</strain>
    </source>
</reference>
<dbReference type="InterPro" id="IPR001851">
    <property type="entry name" value="ABC_transp_permease"/>
</dbReference>
<dbReference type="Proteomes" id="UP001108027">
    <property type="component" value="Unassembled WGS sequence"/>
</dbReference>
<dbReference type="GO" id="GO:0005886">
    <property type="term" value="C:plasma membrane"/>
    <property type="evidence" value="ECO:0007669"/>
    <property type="project" value="UniProtKB-SubCell"/>
</dbReference>
<accession>A0A9Q3YTA7</accession>
<dbReference type="EMBL" id="JAJGNA010000038">
    <property type="protein sequence ID" value="MCC4310428.1"/>
    <property type="molecule type" value="Genomic_DNA"/>
</dbReference>
<feature type="transmembrane region" description="Helical" evidence="6">
    <location>
        <begin position="223"/>
        <end position="246"/>
    </location>
</feature>
<evidence type="ECO:0000256" key="3">
    <source>
        <dbReference type="ARBA" id="ARBA00022692"/>
    </source>
</evidence>
<dbReference type="Pfam" id="PF02653">
    <property type="entry name" value="BPD_transp_2"/>
    <property type="match status" value="1"/>
</dbReference>
<keyword evidence="2" id="KW-1003">Cell membrane</keyword>